<dbReference type="GO" id="GO:0017057">
    <property type="term" value="F:6-phosphogluconolactonase activity"/>
    <property type="evidence" value="ECO:0007669"/>
    <property type="project" value="UniProtKB-UniRule"/>
</dbReference>
<dbReference type="NCBIfam" id="TIGR01198">
    <property type="entry name" value="pgl"/>
    <property type="match status" value="1"/>
</dbReference>
<dbReference type="Proteomes" id="UP000295443">
    <property type="component" value="Unassembled WGS sequence"/>
</dbReference>
<sequence>MATRWHVAEDETDWLAQALAYTLAAEAEALAEHGQFRVCLAGGGTPGRLYRELAATARDWPRWQVWYGDERCLPPGHPERNSALAEQAWLRRVPIPAANVHSIPAELGARAGAEVYARQLAGAARFDLVLLGLGEDGHTASLFPGHDWGTAADAPDTLAVFDAPKPPPERVSLSARRLSEARRVLFLAGGAGKRAAVAAWRGGAAIPAAAIRPAAGVDVLIDQSAYGERA</sequence>
<dbReference type="InterPro" id="IPR039104">
    <property type="entry name" value="6PGL"/>
</dbReference>
<evidence type="ECO:0000313" key="10">
    <source>
        <dbReference type="Proteomes" id="UP000295443"/>
    </source>
</evidence>
<keyword evidence="7 9" id="KW-0378">Hydrolase</keyword>
<dbReference type="UniPathway" id="UPA00115">
    <property type="reaction ID" value="UER00409"/>
</dbReference>
<dbReference type="RefSeq" id="WP_131448641.1">
    <property type="nucleotide sequence ID" value="NZ_SJZB01000049.1"/>
</dbReference>
<evidence type="ECO:0000256" key="7">
    <source>
        <dbReference type="RuleBase" id="RU365095"/>
    </source>
</evidence>
<dbReference type="GO" id="GO:0006098">
    <property type="term" value="P:pentose-phosphate shunt"/>
    <property type="evidence" value="ECO:0007669"/>
    <property type="project" value="UniProtKB-UniPathway"/>
</dbReference>
<dbReference type="PANTHER" id="PTHR11054:SF0">
    <property type="entry name" value="6-PHOSPHOGLUCONOLACTONASE"/>
    <property type="match status" value="1"/>
</dbReference>
<accession>A0A4R1B1A1</accession>
<organism evidence="9 10">
    <name type="scientific">Parasulfuritortus cantonensis</name>
    <dbReference type="NCBI Taxonomy" id="2528202"/>
    <lineage>
        <taxon>Bacteria</taxon>
        <taxon>Pseudomonadati</taxon>
        <taxon>Pseudomonadota</taxon>
        <taxon>Betaproteobacteria</taxon>
        <taxon>Nitrosomonadales</taxon>
        <taxon>Thiobacillaceae</taxon>
        <taxon>Parasulfuritortus</taxon>
    </lineage>
</organism>
<dbReference type="OrthoDB" id="9810967at2"/>
<dbReference type="InterPro" id="IPR006148">
    <property type="entry name" value="Glc/Gal-6P_isomerase"/>
</dbReference>
<evidence type="ECO:0000259" key="8">
    <source>
        <dbReference type="Pfam" id="PF01182"/>
    </source>
</evidence>
<dbReference type="EC" id="3.1.1.31" evidence="5 7"/>
<gene>
    <name evidence="7 9" type="primary">pgl</name>
    <name evidence="9" type="ORF">EZJ19_14045</name>
</gene>
<dbReference type="SUPFAM" id="SSF100950">
    <property type="entry name" value="NagB/RpiA/CoA transferase-like"/>
    <property type="match status" value="1"/>
</dbReference>
<proteinExistence type="inferred from homology"/>
<keyword evidence="10" id="KW-1185">Reference proteome</keyword>
<comment type="caution">
    <text evidence="9">The sequence shown here is derived from an EMBL/GenBank/DDBJ whole genome shotgun (WGS) entry which is preliminary data.</text>
</comment>
<evidence type="ECO:0000256" key="4">
    <source>
        <dbReference type="ARBA" id="ARBA00010662"/>
    </source>
</evidence>
<dbReference type="GO" id="GO:0005975">
    <property type="term" value="P:carbohydrate metabolic process"/>
    <property type="evidence" value="ECO:0007669"/>
    <property type="project" value="UniProtKB-UniRule"/>
</dbReference>
<dbReference type="PANTHER" id="PTHR11054">
    <property type="entry name" value="6-PHOSPHOGLUCONOLACTONASE"/>
    <property type="match status" value="1"/>
</dbReference>
<comment type="catalytic activity">
    <reaction evidence="1 7">
        <text>6-phospho-D-glucono-1,5-lactone + H2O = 6-phospho-D-gluconate + H(+)</text>
        <dbReference type="Rhea" id="RHEA:12556"/>
        <dbReference type="ChEBI" id="CHEBI:15377"/>
        <dbReference type="ChEBI" id="CHEBI:15378"/>
        <dbReference type="ChEBI" id="CHEBI:57955"/>
        <dbReference type="ChEBI" id="CHEBI:58759"/>
        <dbReference type="EC" id="3.1.1.31"/>
    </reaction>
</comment>
<evidence type="ECO:0000256" key="2">
    <source>
        <dbReference type="ARBA" id="ARBA00002681"/>
    </source>
</evidence>
<name>A0A4R1B1A1_9PROT</name>
<comment type="similarity">
    <text evidence="4 7">Belongs to the glucosamine/galactosamine-6-phosphate isomerase family. 6-phosphogluconolactonase subfamily.</text>
</comment>
<dbReference type="InterPro" id="IPR005900">
    <property type="entry name" value="6-phosphogluconolactonase_DevB"/>
</dbReference>
<protein>
    <recommendedName>
        <fullName evidence="6 7">6-phosphogluconolactonase</fullName>
        <shortName evidence="7">6PGL</shortName>
        <ecNumber evidence="5 7">3.1.1.31</ecNumber>
    </recommendedName>
</protein>
<dbReference type="CDD" id="cd01400">
    <property type="entry name" value="6PGL"/>
    <property type="match status" value="1"/>
</dbReference>
<comment type="function">
    <text evidence="2 7">Hydrolysis of 6-phosphogluconolactone to 6-phosphogluconate.</text>
</comment>
<comment type="pathway">
    <text evidence="3 7">Carbohydrate degradation; pentose phosphate pathway; D-ribulose 5-phosphate from D-glucose 6-phosphate (oxidative stage): step 2/3.</text>
</comment>
<feature type="domain" description="Glucosamine/galactosamine-6-phosphate isomerase" evidence="8">
    <location>
        <begin position="13"/>
        <end position="216"/>
    </location>
</feature>
<dbReference type="InterPro" id="IPR037171">
    <property type="entry name" value="NagB/RpiA_transferase-like"/>
</dbReference>
<evidence type="ECO:0000256" key="5">
    <source>
        <dbReference type="ARBA" id="ARBA00013198"/>
    </source>
</evidence>
<dbReference type="Pfam" id="PF01182">
    <property type="entry name" value="Glucosamine_iso"/>
    <property type="match status" value="1"/>
</dbReference>
<dbReference type="Gene3D" id="3.40.50.1360">
    <property type="match status" value="1"/>
</dbReference>
<evidence type="ECO:0000256" key="1">
    <source>
        <dbReference type="ARBA" id="ARBA00000832"/>
    </source>
</evidence>
<dbReference type="AlphaFoldDB" id="A0A4R1B1A1"/>
<evidence type="ECO:0000313" key="9">
    <source>
        <dbReference type="EMBL" id="TCJ11774.1"/>
    </source>
</evidence>
<reference evidence="9 10" key="1">
    <citation type="submission" date="2019-03" db="EMBL/GenBank/DDBJ databases">
        <title>Genome sequence of Thiobacillaceae bacterium LSR1, a sulfur-oxidizing bacterium isolated from freshwater sediment.</title>
        <authorList>
            <person name="Li S."/>
        </authorList>
    </citation>
    <scope>NUCLEOTIDE SEQUENCE [LARGE SCALE GENOMIC DNA]</scope>
    <source>
        <strain evidence="9 10">LSR1</strain>
    </source>
</reference>
<evidence type="ECO:0000256" key="3">
    <source>
        <dbReference type="ARBA" id="ARBA00004961"/>
    </source>
</evidence>
<evidence type="ECO:0000256" key="6">
    <source>
        <dbReference type="ARBA" id="ARBA00020337"/>
    </source>
</evidence>
<dbReference type="EMBL" id="SJZB01000049">
    <property type="protein sequence ID" value="TCJ11774.1"/>
    <property type="molecule type" value="Genomic_DNA"/>
</dbReference>